<name>K9DXU6_9BACE</name>
<dbReference type="Proteomes" id="UP000009872">
    <property type="component" value="Unassembled WGS sequence"/>
</dbReference>
<dbReference type="AlphaFoldDB" id="K9DXU6"/>
<dbReference type="HOGENOM" id="CLU_1591310_0_0_10"/>
<evidence type="ECO:0000256" key="3">
    <source>
        <dbReference type="ARBA" id="ARBA00022833"/>
    </source>
</evidence>
<dbReference type="EMBL" id="ADLF01000023">
    <property type="protein sequence ID" value="EKU88096.1"/>
    <property type="molecule type" value="Genomic_DNA"/>
</dbReference>
<comment type="caution">
    <text evidence="6">The sequence shown here is derived from an EMBL/GenBank/DDBJ whole genome shotgun (WGS) entry which is preliminary data.</text>
</comment>
<dbReference type="GO" id="GO:0008270">
    <property type="term" value="F:zinc ion binding"/>
    <property type="evidence" value="ECO:0007669"/>
    <property type="project" value="UniProtKB-KW"/>
</dbReference>
<protein>
    <recommendedName>
        <fullName evidence="5">RanBP2-type domain-containing protein</fullName>
    </recommendedName>
</protein>
<sequence>MWQCKKCCTENEDQLSYCKNCGMSKAKSLRQPRLNKKKNKKKPIKEIIYTIMYGIIFTIGLYADFTIATWLGGFAFGISSIFLLDRLLKNVSLFSSDLVIGVLAIVFISIFLSAMFKACNSSISDNEEIYQYHNKKTGEGQKEYGGSIEQQRDLEMIDEYSKTHPDF</sequence>
<keyword evidence="1" id="KW-0479">Metal-binding</keyword>
<evidence type="ECO:0000313" key="6">
    <source>
        <dbReference type="EMBL" id="EKU88096.1"/>
    </source>
</evidence>
<reference evidence="6 7" key="1">
    <citation type="submission" date="2012-09" db="EMBL/GenBank/DDBJ databases">
        <title>The Genome Sequence of Bacteroides oleiciplenus YIT 12058.</title>
        <authorList>
            <consortium name="The Broad Institute Genome Sequencing Platform"/>
            <person name="Earl A."/>
            <person name="Ward D."/>
            <person name="Feldgarden M."/>
            <person name="Gevers D."/>
            <person name="Morotomi M."/>
            <person name="Walker B."/>
            <person name="Young S.K."/>
            <person name="Zeng Q."/>
            <person name="Gargeya S."/>
            <person name="Fitzgerald M."/>
            <person name="Haas B."/>
            <person name="Abouelleil A."/>
            <person name="Alvarado L."/>
            <person name="Arachchi H.M."/>
            <person name="Berlin A.M."/>
            <person name="Chapman S.B."/>
            <person name="Goldberg J."/>
            <person name="Griggs A."/>
            <person name="Gujja S."/>
            <person name="Hansen M."/>
            <person name="Howarth C."/>
            <person name="Imamovic A."/>
            <person name="Larimer J."/>
            <person name="McCowen C."/>
            <person name="Montmayeur A."/>
            <person name="Murphy C."/>
            <person name="Neiman D."/>
            <person name="Pearson M."/>
            <person name="Priest M."/>
            <person name="Roberts A."/>
            <person name="Saif S."/>
            <person name="Shea T."/>
            <person name="Sisk P."/>
            <person name="Sykes S."/>
            <person name="Wortman J."/>
            <person name="Nusbaum C."/>
            <person name="Birren B."/>
        </authorList>
    </citation>
    <scope>NUCLEOTIDE SEQUENCE [LARGE SCALE GENOMIC DNA]</scope>
    <source>
        <strain evidence="6 7">YIT 12058</strain>
    </source>
</reference>
<feature type="transmembrane region" description="Helical" evidence="4">
    <location>
        <begin position="43"/>
        <end position="61"/>
    </location>
</feature>
<keyword evidence="7" id="KW-1185">Reference proteome</keyword>
<evidence type="ECO:0000256" key="2">
    <source>
        <dbReference type="ARBA" id="ARBA00022771"/>
    </source>
</evidence>
<dbReference type="PATRIC" id="fig|742727.4.peg.4935"/>
<accession>K9DXU6</accession>
<feature type="transmembrane region" description="Helical" evidence="4">
    <location>
        <begin position="67"/>
        <end position="84"/>
    </location>
</feature>
<evidence type="ECO:0000259" key="5">
    <source>
        <dbReference type="PROSITE" id="PS50199"/>
    </source>
</evidence>
<dbReference type="STRING" id="742727.HMPREF9447_04842"/>
<keyword evidence="4" id="KW-0472">Membrane</keyword>
<dbReference type="PROSITE" id="PS01358">
    <property type="entry name" value="ZF_RANBP2_1"/>
    <property type="match status" value="1"/>
</dbReference>
<keyword evidence="4" id="KW-0812">Transmembrane</keyword>
<keyword evidence="4" id="KW-1133">Transmembrane helix</keyword>
<evidence type="ECO:0000256" key="1">
    <source>
        <dbReference type="ARBA" id="ARBA00022723"/>
    </source>
</evidence>
<dbReference type="InterPro" id="IPR001876">
    <property type="entry name" value="Znf_RanBP2"/>
</dbReference>
<gene>
    <name evidence="6" type="ORF">HMPREF9447_04842</name>
</gene>
<evidence type="ECO:0000313" key="7">
    <source>
        <dbReference type="Proteomes" id="UP000009872"/>
    </source>
</evidence>
<keyword evidence="2" id="KW-0863">Zinc-finger</keyword>
<evidence type="ECO:0000256" key="4">
    <source>
        <dbReference type="SAM" id="Phobius"/>
    </source>
</evidence>
<feature type="transmembrane region" description="Helical" evidence="4">
    <location>
        <begin position="96"/>
        <end position="116"/>
    </location>
</feature>
<feature type="domain" description="RanBP2-type" evidence="5">
    <location>
        <begin position="1"/>
        <end position="27"/>
    </location>
</feature>
<dbReference type="PROSITE" id="PS50199">
    <property type="entry name" value="ZF_RANBP2_2"/>
    <property type="match status" value="1"/>
</dbReference>
<proteinExistence type="predicted"/>
<keyword evidence="3" id="KW-0862">Zinc</keyword>
<organism evidence="6 7">
    <name type="scientific">Bacteroides oleiciplenus YIT 12058</name>
    <dbReference type="NCBI Taxonomy" id="742727"/>
    <lineage>
        <taxon>Bacteria</taxon>
        <taxon>Pseudomonadati</taxon>
        <taxon>Bacteroidota</taxon>
        <taxon>Bacteroidia</taxon>
        <taxon>Bacteroidales</taxon>
        <taxon>Bacteroidaceae</taxon>
        <taxon>Bacteroides</taxon>
    </lineage>
</organism>